<dbReference type="EMBL" id="BCLY01000017">
    <property type="protein sequence ID" value="GAQ12220.1"/>
    <property type="molecule type" value="Genomic_DNA"/>
</dbReference>
<sequence length="282" mass="32134">MDIPNISRQMVGLLLQKPKNWTSEHIRVLNAEEKGTISAAEMVGQEHLPDESDQVFQGLVQQFMEPTKEDIFRSRYDKFSHPENAFSDVFYETYRLTFPVPDNQEPNSIPLSSILFGMVRACYGLEEIWTQSGPLPFHLPLFKVKGALDCPGAIGRIPKGNNDPFSPLVIYNFMKGSTEENMIKREVPYGLFLIFAAFNKDPHKREYASFLISMRHTSVTCIQITKLEASGSYLQALCQGKPSEEHLKIYRSDEFDLVEPEGRKAFLAMFMGVVNYVMKSSE</sequence>
<comment type="caution">
    <text evidence="1">The sequence shown here is derived from an EMBL/GenBank/DDBJ whole genome shotgun (WGS) entry which is preliminary data.</text>
</comment>
<dbReference type="AlphaFoldDB" id="A0AAN4PSF9"/>
<dbReference type="Proteomes" id="UP000051487">
    <property type="component" value="Unassembled WGS sequence"/>
</dbReference>
<reference evidence="1 2" key="1">
    <citation type="submission" date="2015-11" db="EMBL/GenBank/DDBJ databases">
        <title>Aspergillus lentulus strain IFM 54703T.</title>
        <authorList>
            <person name="Kusuya Y."/>
            <person name="Sakai K."/>
            <person name="Kamei K."/>
            <person name="Takahashi H."/>
            <person name="Yaguchi T."/>
        </authorList>
    </citation>
    <scope>NUCLEOTIDE SEQUENCE [LARGE SCALE GENOMIC DNA]</scope>
    <source>
        <strain evidence="1 2">IFM 54703</strain>
    </source>
</reference>
<evidence type="ECO:0000313" key="1">
    <source>
        <dbReference type="EMBL" id="GAQ12220.1"/>
    </source>
</evidence>
<accession>A0AAN4PSF9</accession>
<protein>
    <submittedName>
        <fullName evidence="1">Uncharacterized protein</fullName>
    </submittedName>
</protein>
<name>A0AAN4PSF9_ASPLE</name>
<gene>
    <name evidence="1" type="ORF">ALT_9541</name>
</gene>
<evidence type="ECO:0000313" key="2">
    <source>
        <dbReference type="Proteomes" id="UP000051487"/>
    </source>
</evidence>
<organism evidence="1 2">
    <name type="scientific">Aspergillus lentulus</name>
    <dbReference type="NCBI Taxonomy" id="293939"/>
    <lineage>
        <taxon>Eukaryota</taxon>
        <taxon>Fungi</taxon>
        <taxon>Dikarya</taxon>
        <taxon>Ascomycota</taxon>
        <taxon>Pezizomycotina</taxon>
        <taxon>Eurotiomycetes</taxon>
        <taxon>Eurotiomycetidae</taxon>
        <taxon>Eurotiales</taxon>
        <taxon>Aspergillaceae</taxon>
        <taxon>Aspergillus</taxon>
        <taxon>Aspergillus subgen. Fumigati</taxon>
    </lineage>
</organism>
<proteinExistence type="predicted"/>